<evidence type="ECO:0000313" key="2">
    <source>
        <dbReference type="Ensembl" id="ENSBTAP00000097418.2"/>
    </source>
</evidence>
<sequence>MAAPVPLPRPVTHLLFDMDGLLLDTERLYSAVFEDICGRYGKKYSWDVKSLVMGKKALEAAQLIRDTLQLPMSAEELVEVSQAKLKEVFPTAALMPDGLVLLKSPGRLLSLHTSHASHRHGNGSPLQHPCLQNPHGQAGCSPWSRRESDTTERLTQTSFILTMQLCLQPGLELLSPAWAGGFVTPEARGKSTCTVLWRRLLQSRVLGGVEKLIRHLRKHDVPCAVATSSGTASFQLKTSRHQDFFGLFHHVVLGDDPEVRSGKPEPDIFLTCARRFSPAPPANKCLVFEDAPNGVEAALAAGMQVVMVPDGNLKPDLTSKATLVLGSLQDFQPELFGLPPYD</sequence>
<dbReference type="SFLD" id="SFLDS00003">
    <property type="entry name" value="Haloacid_Dehalogenase"/>
    <property type="match status" value="1"/>
</dbReference>
<evidence type="ECO:0000256" key="1">
    <source>
        <dbReference type="SAM" id="MobiDB-lite"/>
    </source>
</evidence>
<keyword evidence="3" id="KW-1185">Reference proteome</keyword>
<dbReference type="GeneTree" id="ENSGT00390000014753"/>
<dbReference type="Gene3D" id="1.10.150.240">
    <property type="entry name" value="Putative phosphatase, domain 2"/>
    <property type="match status" value="1"/>
</dbReference>
<dbReference type="InterPro" id="IPR023198">
    <property type="entry name" value="PGP-like_dom2"/>
</dbReference>
<dbReference type="SFLD" id="SFLDG01129">
    <property type="entry name" value="C1.5:_HAD__Beta-PGM__Phosphata"/>
    <property type="match status" value="1"/>
</dbReference>
<organism evidence="2 3">
    <name type="scientific">Bos taurus</name>
    <name type="common">Bovine</name>
    <dbReference type="NCBI Taxonomy" id="9913"/>
    <lineage>
        <taxon>Eukaryota</taxon>
        <taxon>Metazoa</taxon>
        <taxon>Chordata</taxon>
        <taxon>Craniata</taxon>
        <taxon>Vertebrata</taxon>
        <taxon>Euteleostomi</taxon>
        <taxon>Mammalia</taxon>
        <taxon>Eutheria</taxon>
        <taxon>Laurasiatheria</taxon>
        <taxon>Artiodactyla</taxon>
        <taxon>Ruminantia</taxon>
        <taxon>Pecora</taxon>
        <taxon>Bovidae</taxon>
        <taxon>Bovinae</taxon>
        <taxon>Bos</taxon>
    </lineage>
</organism>
<dbReference type="AlphaFoldDB" id="A0AAA9TKF0"/>
<dbReference type="Gene3D" id="3.40.50.1000">
    <property type="entry name" value="HAD superfamily/HAD-like"/>
    <property type="match status" value="1"/>
</dbReference>
<dbReference type="InterPro" id="IPR023214">
    <property type="entry name" value="HAD_sf"/>
</dbReference>
<dbReference type="InterPro" id="IPR036412">
    <property type="entry name" value="HAD-like_sf"/>
</dbReference>
<name>A0AAA9TKF0_BOVIN</name>
<proteinExistence type="predicted"/>
<reference evidence="2" key="3">
    <citation type="submission" date="2025-09" db="UniProtKB">
        <authorList>
            <consortium name="Ensembl"/>
        </authorList>
    </citation>
    <scope>IDENTIFICATION</scope>
    <source>
        <strain evidence="2">Hereford</strain>
    </source>
</reference>
<feature type="region of interest" description="Disordered" evidence="1">
    <location>
        <begin position="114"/>
        <end position="147"/>
    </location>
</feature>
<dbReference type="Pfam" id="PF00702">
    <property type="entry name" value="Hydrolase"/>
    <property type="match status" value="1"/>
</dbReference>
<dbReference type="PANTHER" id="PTHR18901">
    <property type="entry name" value="2-DEOXYGLUCOSE-6-PHOSPHATE PHOSPHATASE 2"/>
    <property type="match status" value="1"/>
</dbReference>
<reference evidence="2" key="2">
    <citation type="submission" date="2025-08" db="UniProtKB">
        <authorList>
            <consortium name="Ensembl"/>
        </authorList>
    </citation>
    <scope>IDENTIFICATION</scope>
    <source>
        <strain evidence="2">Hereford</strain>
    </source>
</reference>
<dbReference type="PANTHER" id="PTHR18901:SF38">
    <property type="entry name" value="PSEUDOURIDINE-5'-PHOSPHATASE"/>
    <property type="match status" value="1"/>
</dbReference>
<dbReference type="InterPro" id="IPR006439">
    <property type="entry name" value="HAD-SF_hydro_IA"/>
</dbReference>
<dbReference type="Ensembl" id="ENSBTAT00000122736.2">
    <property type="protein sequence ID" value="ENSBTAP00000097418.2"/>
    <property type="gene ID" value="ENSBTAG00000000207.6"/>
</dbReference>
<dbReference type="Proteomes" id="UP000009136">
    <property type="component" value="Chromosome X"/>
</dbReference>
<dbReference type="SUPFAM" id="SSF56784">
    <property type="entry name" value="HAD-like"/>
    <property type="match status" value="2"/>
</dbReference>
<protein>
    <submittedName>
        <fullName evidence="2">Pseudouridine 5'-phosphatase</fullName>
    </submittedName>
</protein>
<dbReference type="GO" id="GO:0003824">
    <property type="term" value="F:catalytic activity"/>
    <property type="evidence" value="ECO:0007669"/>
    <property type="project" value="UniProtKB-ARBA"/>
</dbReference>
<evidence type="ECO:0000313" key="3">
    <source>
        <dbReference type="Proteomes" id="UP000009136"/>
    </source>
</evidence>
<dbReference type="NCBIfam" id="TIGR01509">
    <property type="entry name" value="HAD-SF-IA-v3"/>
    <property type="match status" value="1"/>
</dbReference>
<reference evidence="2" key="1">
    <citation type="submission" date="2018-03" db="EMBL/GenBank/DDBJ databases">
        <title>ARS-UCD1.2.</title>
        <authorList>
            <person name="Rosen B.D."/>
            <person name="Bickhart D.M."/>
            <person name="Koren S."/>
            <person name="Schnabel R.D."/>
            <person name="Hall R."/>
            <person name="Zimin A."/>
            <person name="Dreischer C."/>
            <person name="Schultheiss S."/>
            <person name="Schroeder S.G."/>
            <person name="Elsik C.G."/>
            <person name="Couldrey C."/>
            <person name="Liu G.E."/>
            <person name="Van Tassell C.P."/>
            <person name="Phillippy A.M."/>
            <person name="Smith T.P.L."/>
            <person name="Medrano J.F."/>
        </authorList>
    </citation>
    <scope>NUCLEOTIDE SEQUENCE [LARGE SCALE GENOMIC DNA]</scope>
    <source>
        <strain evidence="2">Hereford</strain>
    </source>
</reference>
<gene>
    <name evidence="2" type="primary">PUDP</name>
</gene>
<accession>A0AAA9TKF0</accession>